<dbReference type="EMBL" id="CP003191">
    <property type="protein sequence ID" value="AEW20492.1"/>
    <property type="molecule type" value="Genomic_DNA"/>
</dbReference>
<sequence>MRSADLPTATFFRELRADKERSKETPMKNTSLLLTVS</sequence>
<proteinExistence type="predicted"/>
<protein>
    <submittedName>
        <fullName evidence="2">Uncharacterized protein</fullName>
    </submittedName>
</protein>
<evidence type="ECO:0000313" key="2">
    <source>
        <dbReference type="EMBL" id="AEW20492.1"/>
    </source>
</evidence>
<dbReference type="HOGENOM" id="CLU_3349683_0_0_10"/>
<dbReference type="Proteomes" id="UP000005436">
    <property type="component" value="Chromosome"/>
</dbReference>
<dbReference type="AlphaFoldDB" id="G8UQV5"/>
<name>G8UQV5_TANFA</name>
<keyword evidence="3" id="KW-1185">Reference proteome</keyword>
<accession>G8UQV5</accession>
<feature type="region of interest" description="Disordered" evidence="1">
    <location>
        <begin position="17"/>
        <end position="37"/>
    </location>
</feature>
<organism evidence="2 3">
    <name type="scientific">Tannerella forsythia (strain ATCC 43037 / JCM 10827 / CCUG 21028 A / KCTC 5666 / FDC 338)</name>
    <name type="common">Bacteroides forsythus</name>
    <dbReference type="NCBI Taxonomy" id="203275"/>
    <lineage>
        <taxon>Bacteria</taxon>
        <taxon>Pseudomonadati</taxon>
        <taxon>Bacteroidota</taxon>
        <taxon>Bacteroidia</taxon>
        <taxon>Bacteroidales</taxon>
        <taxon>Tannerellaceae</taxon>
        <taxon>Tannerella</taxon>
    </lineage>
</organism>
<evidence type="ECO:0000256" key="1">
    <source>
        <dbReference type="SAM" id="MobiDB-lite"/>
    </source>
</evidence>
<reference evidence="3" key="1">
    <citation type="submission" date="2011-12" db="EMBL/GenBank/DDBJ databases">
        <title>Complete sequence of Tannerella forsythia ATCC 43037.</title>
        <authorList>
            <person name="Dewhirst F."/>
            <person name="Tanner A."/>
            <person name="Izard J."/>
            <person name="Brinkac L."/>
            <person name="Durkin A.S."/>
            <person name="Hostetler J."/>
            <person name="Shetty J."/>
            <person name="Torralba M."/>
            <person name="Gill S."/>
            <person name="Nelson K."/>
        </authorList>
    </citation>
    <scope>NUCLEOTIDE SEQUENCE [LARGE SCALE GENOMIC DNA]</scope>
    <source>
        <strain evidence="3">ATCC 43037 / JCM 10827 / CCUG 33226 / KCTC 5666 / FDC 338</strain>
    </source>
</reference>
<dbReference type="PATRIC" id="fig|203275.8.peg.1866"/>
<gene>
    <name evidence="2" type="ordered locus">BFO_2057</name>
</gene>
<feature type="compositionally biased region" description="Polar residues" evidence="1">
    <location>
        <begin position="27"/>
        <end position="37"/>
    </location>
</feature>
<dbReference type="STRING" id="203275.BFO_2057"/>
<dbReference type="KEGG" id="tfo:BFO_2057"/>
<evidence type="ECO:0000313" key="3">
    <source>
        <dbReference type="Proteomes" id="UP000005436"/>
    </source>
</evidence>
<feature type="compositionally biased region" description="Basic and acidic residues" evidence="1">
    <location>
        <begin position="17"/>
        <end position="26"/>
    </location>
</feature>